<evidence type="ECO:0000313" key="3">
    <source>
        <dbReference type="EMBL" id="MBK1695657.1"/>
    </source>
</evidence>
<reference evidence="3" key="1">
    <citation type="submission" date="2017-08" db="EMBL/GenBank/DDBJ databases">
        <authorList>
            <person name="Imhoff J.F."/>
            <person name="Rahn T."/>
            <person name="Kuenzel S."/>
            <person name="Neulinger S.C."/>
        </authorList>
    </citation>
    <scope>NUCLEOTIDE SEQUENCE</scope>
    <source>
        <strain evidence="3">DSM 9154</strain>
    </source>
</reference>
<dbReference type="Pfam" id="PF18166">
    <property type="entry name" value="pP_pnuc_2"/>
    <property type="match status" value="1"/>
</dbReference>
<gene>
    <name evidence="3" type="ORF">CKO21_00140</name>
</gene>
<dbReference type="RefSeq" id="WP_027289856.1">
    <property type="nucleotide sequence ID" value="NZ_NRRE01000004.1"/>
</dbReference>
<organism evidence="3 4">
    <name type="scientific">Rhodovibrio salinarum</name>
    <dbReference type="NCBI Taxonomy" id="1087"/>
    <lineage>
        <taxon>Bacteria</taxon>
        <taxon>Pseudomonadati</taxon>
        <taxon>Pseudomonadota</taxon>
        <taxon>Alphaproteobacteria</taxon>
        <taxon>Rhodospirillales</taxon>
        <taxon>Rhodovibrionaceae</taxon>
        <taxon>Rhodovibrio</taxon>
    </lineage>
</organism>
<dbReference type="Proteomes" id="UP000778970">
    <property type="component" value="Unassembled WGS sequence"/>
</dbReference>
<accession>A0A934QFD7</accession>
<comment type="caution">
    <text evidence="3">The sequence shown here is derived from an EMBL/GenBank/DDBJ whole genome shotgun (WGS) entry which is preliminary data.</text>
</comment>
<proteinExistence type="predicted"/>
<dbReference type="Pfam" id="PF18165">
    <property type="entry name" value="pP_pnuc_1"/>
    <property type="match status" value="1"/>
</dbReference>
<evidence type="ECO:0000259" key="2">
    <source>
        <dbReference type="Pfam" id="PF18166"/>
    </source>
</evidence>
<dbReference type="EMBL" id="NRRE01000004">
    <property type="protein sequence ID" value="MBK1695657.1"/>
    <property type="molecule type" value="Genomic_DNA"/>
</dbReference>
<dbReference type="AlphaFoldDB" id="A0A934QFD7"/>
<keyword evidence="4" id="KW-1185">Reference proteome</keyword>
<protein>
    <submittedName>
        <fullName evidence="3">Uncharacterized protein</fullName>
    </submittedName>
</protein>
<feature type="domain" description="Predicted pPIWI-associating nuclease group 2" evidence="2">
    <location>
        <begin position="159"/>
        <end position="279"/>
    </location>
</feature>
<feature type="domain" description="Predicted pPIWI-associating nuclease" evidence="1">
    <location>
        <begin position="17"/>
        <end position="150"/>
    </location>
</feature>
<dbReference type="InterPro" id="IPR040556">
    <property type="entry name" value="pP_pnuc_1"/>
</dbReference>
<name>A0A934QFD7_9PROT</name>
<sequence>MTGNSSFYGRVDGLKTKVPDAFSQTVLEGAQHALQDTKNPLRITFFATSMRMLFEHLMDTLASHDDVQTCAWFQPASDTAKPTRRQRITYAIQGGLTDTFVTQKLDVDPEPLKGALTRAVDALSKHVHGRQNTVITDPAEQDRFVAATLRDMEAFLDAIRDCREAVLDPIAEELDGAAVQALLCETILAIDELATHHAIEEIYVAEIRVNDIDAHAVTYRATGSISVVLQWGSNSDMRRGDGAELPQDFPFWCDISTPIAAPWDLWFAEVNYGVDTRQWHSNRYDE</sequence>
<reference evidence="3" key="2">
    <citation type="journal article" date="2020" name="Microorganisms">
        <title>Osmotic Adaptation and Compatible Solute Biosynthesis of Phototrophic Bacteria as Revealed from Genome Analyses.</title>
        <authorList>
            <person name="Imhoff J.F."/>
            <person name="Rahn T."/>
            <person name="Kunzel S."/>
            <person name="Keller A."/>
            <person name="Neulinger S.C."/>
        </authorList>
    </citation>
    <scope>NUCLEOTIDE SEQUENCE</scope>
    <source>
        <strain evidence="3">DSM 9154</strain>
    </source>
</reference>
<evidence type="ECO:0000259" key="1">
    <source>
        <dbReference type="Pfam" id="PF18165"/>
    </source>
</evidence>
<evidence type="ECO:0000313" key="4">
    <source>
        <dbReference type="Proteomes" id="UP000778970"/>
    </source>
</evidence>
<dbReference type="InterPro" id="IPR041584">
    <property type="entry name" value="Put_pPIWI_pnuc_2"/>
</dbReference>